<comment type="catalytic activity">
    <reaction evidence="18">
        <text>L-threonyl-[protein] + ATP = O-phospho-L-threonyl-[protein] + ADP + H(+)</text>
        <dbReference type="Rhea" id="RHEA:46608"/>
        <dbReference type="Rhea" id="RHEA-COMP:11060"/>
        <dbReference type="Rhea" id="RHEA-COMP:11605"/>
        <dbReference type="ChEBI" id="CHEBI:15378"/>
        <dbReference type="ChEBI" id="CHEBI:30013"/>
        <dbReference type="ChEBI" id="CHEBI:30616"/>
        <dbReference type="ChEBI" id="CHEBI:61977"/>
        <dbReference type="ChEBI" id="CHEBI:456216"/>
        <dbReference type="EC" id="2.7.11.1"/>
    </reaction>
</comment>
<dbReference type="PANTHER" id="PTHR32444:SF128">
    <property type="entry name" value="CURCULIN-LIKE (MANNOSE-BINDING) LECTIN FAMILY PROTEIN"/>
    <property type="match status" value="1"/>
</dbReference>
<evidence type="ECO:0000256" key="19">
    <source>
        <dbReference type="ARBA" id="ARBA00048679"/>
    </source>
</evidence>
<evidence type="ECO:0000256" key="10">
    <source>
        <dbReference type="ARBA" id="ARBA00022741"/>
    </source>
</evidence>
<keyword evidence="13" id="KW-1133">Transmembrane helix</keyword>
<organism evidence="22 23">
    <name type="scientific">Liquidambar formosana</name>
    <name type="common">Formosan gum</name>
    <dbReference type="NCBI Taxonomy" id="63359"/>
    <lineage>
        <taxon>Eukaryota</taxon>
        <taxon>Viridiplantae</taxon>
        <taxon>Streptophyta</taxon>
        <taxon>Embryophyta</taxon>
        <taxon>Tracheophyta</taxon>
        <taxon>Spermatophyta</taxon>
        <taxon>Magnoliopsida</taxon>
        <taxon>eudicotyledons</taxon>
        <taxon>Gunneridae</taxon>
        <taxon>Pentapetalae</taxon>
        <taxon>Saxifragales</taxon>
        <taxon>Altingiaceae</taxon>
        <taxon>Liquidambar</taxon>
    </lineage>
</organism>
<keyword evidence="23" id="KW-1185">Reference proteome</keyword>
<dbReference type="Pfam" id="PF01453">
    <property type="entry name" value="B_lectin"/>
    <property type="match status" value="1"/>
</dbReference>
<evidence type="ECO:0000313" key="23">
    <source>
        <dbReference type="Proteomes" id="UP001415857"/>
    </source>
</evidence>
<dbReference type="GO" id="GO:0005886">
    <property type="term" value="C:plasma membrane"/>
    <property type="evidence" value="ECO:0007669"/>
    <property type="project" value="UniProtKB-SubCell"/>
</dbReference>
<dbReference type="InterPro" id="IPR001480">
    <property type="entry name" value="Bulb-type_lectin_dom"/>
</dbReference>
<keyword evidence="12" id="KW-0067">ATP-binding</keyword>
<evidence type="ECO:0000256" key="18">
    <source>
        <dbReference type="ARBA" id="ARBA00047899"/>
    </source>
</evidence>
<evidence type="ECO:0000259" key="21">
    <source>
        <dbReference type="PROSITE" id="PS50927"/>
    </source>
</evidence>
<feature type="domain" description="Bulb-type lectin" evidence="21">
    <location>
        <begin position="27"/>
        <end position="148"/>
    </location>
</feature>
<dbReference type="InterPro" id="IPR036426">
    <property type="entry name" value="Bulb-type_lectin_dom_sf"/>
</dbReference>
<dbReference type="Pfam" id="PF08276">
    <property type="entry name" value="PAN_2"/>
    <property type="match status" value="1"/>
</dbReference>
<dbReference type="SUPFAM" id="SSF51110">
    <property type="entry name" value="alpha-D-mannose-specific plant lectins"/>
    <property type="match status" value="1"/>
</dbReference>
<keyword evidence="4" id="KW-0723">Serine/threonine-protein kinase</keyword>
<keyword evidence="9" id="KW-0430">Lectin</keyword>
<reference evidence="22 23" key="1">
    <citation type="journal article" date="2024" name="Plant J.">
        <title>Genome sequences and population genomics reveal climatic adaptation and genomic divergence between two closely related sweetgum species.</title>
        <authorList>
            <person name="Xu W.Q."/>
            <person name="Ren C.Q."/>
            <person name="Zhang X.Y."/>
            <person name="Comes H.P."/>
            <person name="Liu X.H."/>
            <person name="Li Y.G."/>
            <person name="Kettle C.J."/>
            <person name="Jalonen R."/>
            <person name="Gaisberger H."/>
            <person name="Ma Y.Z."/>
            <person name="Qiu Y.X."/>
        </authorList>
    </citation>
    <scope>NUCLEOTIDE SEQUENCE [LARGE SCALE GENOMIC DNA]</scope>
    <source>
        <strain evidence="22">Hangzhou</strain>
    </source>
</reference>
<keyword evidence="6" id="KW-0808">Transferase</keyword>
<feature type="chain" id="PRO_5043000551" description="non-specific serine/threonine protein kinase" evidence="20">
    <location>
        <begin position="25"/>
        <end position="416"/>
    </location>
</feature>
<dbReference type="PANTHER" id="PTHR32444">
    <property type="entry name" value="BULB-TYPE LECTIN DOMAIN-CONTAINING PROTEIN"/>
    <property type="match status" value="1"/>
</dbReference>
<dbReference type="InterPro" id="IPR003609">
    <property type="entry name" value="Pan_app"/>
</dbReference>
<dbReference type="PROSITE" id="PS50927">
    <property type="entry name" value="BULB_LECTIN"/>
    <property type="match status" value="1"/>
</dbReference>
<keyword evidence="3" id="KW-1003">Cell membrane</keyword>
<evidence type="ECO:0000256" key="3">
    <source>
        <dbReference type="ARBA" id="ARBA00022475"/>
    </source>
</evidence>
<evidence type="ECO:0000313" key="22">
    <source>
        <dbReference type="EMBL" id="KAK9291268.1"/>
    </source>
</evidence>
<dbReference type="EMBL" id="JBBPBK010000002">
    <property type="protein sequence ID" value="KAK9291268.1"/>
    <property type="molecule type" value="Genomic_DNA"/>
</dbReference>
<dbReference type="GO" id="GO:0005524">
    <property type="term" value="F:ATP binding"/>
    <property type="evidence" value="ECO:0007669"/>
    <property type="project" value="UniProtKB-KW"/>
</dbReference>
<dbReference type="GO" id="GO:0004674">
    <property type="term" value="F:protein serine/threonine kinase activity"/>
    <property type="evidence" value="ECO:0007669"/>
    <property type="project" value="UniProtKB-KW"/>
</dbReference>
<keyword evidence="8 20" id="KW-0732">Signal</keyword>
<keyword evidence="16" id="KW-0675">Receptor</keyword>
<dbReference type="FunFam" id="2.90.10.10:FF:000009">
    <property type="entry name" value="Receptor-like serine/threonine-protein kinase SD1-8"/>
    <property type="match status" value="1"/>
</dbReference>
<evidence type="ECO:0000256" key="11">
    <source>
        <dbReference type="ARBA" id="ARBA00022777"/>
    </source>
</evidence>
<gene>
    <name evidence="22" type="ORF">L1049_009456</name>
</gene>
<keyword evidence="15" id="KW-1015">Disulfide bond</keyword>
<proteinExistence type="predicted"/>
<evidence type="ECO:0000256" key="14">
    <source>
        <dbReference type="ARBA" id="ARBA00023136"/>
    </source>
</evidence>
<dbReference type="SMART" id="SM00108">
    <property type="entry name" value="B_lectin"/>
    <property type="match status" value="1"/>
</dbReference>
<dbReference type="AlphaFoldDB" id="A0AAP0S7V4"/>
<keyword evidence="14" id="KW-0472">Membrane</keyword>
<evidence type="ECO:0000256" key="5">
    <source>
        <dbReference type="ARBA" id="ARBA00022553"/>
    </source>
</evidence>
<evidence type="ECO:0000256" key="9">
    <source>
        <dbReference type="ARBA" id="ARBA00022734"/>
    </source>
</evidence>
<keyword evidence="17" id="KW-0325">Glycoprotein</keyword>
<accession>A0AAP0S7V4</accession>
<dbReference type="Proteomes" id="UP001415857">
    <property type="component" value="Unassembled WGS sequence"/>
</dbReference>
<comment type="caution">
    <text evidence="22">The sequence shown here is derived from an EMBL/GenBank/DDBJ whole genome shotgun (WGS) entry which is preliminary data.</text>
</comment>
<evidence type="ECO:0000256" key="4">
    <source>
        <dbReference type="ARBA" id="ARBA00022527"/>
    </source>
</evidence>
<evidence type="ECO:0000256" key="15">
    <source>
        <dbReference type="ARBA" id="ARBA00023157"/>
    </source>
</evidence>
<comment type="subcellular location">
    <subcellularLocation>
        <location evidence="1">Cell membrane</location>
        <topology evidence="1">Single-pass type I membrane protein</topology>
    </subcellularLocation>
</comment>
<dbReference type="Gene3D" id="2.90.10.10">
    <property type="entry name" value="Bulb-type lectin domain"/>
    <property type="match status" value="1"/>
</dbReference>
<evidence type="ECO:0000256" key="2">
    <source>
        <dbReference type="ARBA" id="ARBA00012513"/>
    </source>
</evidence>
<keyword evidence="10" id="KW-0547">Nucleotide-binding</keyword>
<keyword evidence="11" id="KW-0418">Kinase</keyword>
<name>A0AAP0S7V4_LIQFO</name>
<keyword evidence="5" id="KW-0597">Phosphoprotein</keyword>
<dbReference type="GO" id="GO:0030246">
    <property type="term" value="F:carbohydrate binding"/>
    <property type="evidence" value="ECO:0007669"/>
    <property type="project" value="UniProtKB-KW"/>
</dbReference>
<evidence type="ECO:0000256" key="1">
    <source>
        <dbReference type="ARBA" id="ARBA00004251"/>
    </source>
</evidence>
<keyword evidence="7" id="KW-0812">Transmembrane</keyword>
<evidence type="ECO:0000256" key="16">
    <source>
        <dbReference type="ARBA" id="ARBA00023170"/>
    </source>
</evidence>
<dbReference type="CDD" id="cd00028">
    <property type="entry name" value="B_lectin"/>
    <property type="match status" value="1"/>
</dbReference>
<evidence type="ECO:0000256" key="17">
    <source>
        <dbReference type="ARBA" id="ARBA00023180"/>
    </source>
</evidence>
<evidence type="ECO:0000256" key="12">
    <source>
        <dbReference type="ARBA" id="ARBA00022840"/>
    </source>
</evidence>
<evidence type="ECO:0000256" key="7">
    <source>
        <dbReference type="ARBA" id="ARBA00022692"/>
    </source>
</evidence>
<feature type="signal peptide" evidence="20">
    <location>
        <begin position="1"/>
        <end position="24"/>
    </location>
</feature>
<evidence type="ECO:0000256" key="20">
    <source>
        <dbReference type="SAM" id="SignalP"/>
    </source>
</evidence>
<evidence type="ECO:0000256" key="6">
    <source>
        <dbReference type="ARBA" id="ARBA00022679"/>
    </source>
</evidence>
<sequence length="416" mass="46230">MATKKGFIDLISLVLAGGLCSSLAAGIDTIRPGDQLNASDHLVSAKEIFTLGFFGLQDSNNSYLGIWYTEDYTIRVWVANRDKPIFNNSGVLAIDTTGKLMIKTEGGDLIPLNSDQGTTTGNVNATLKDSGNFVVADEKRVLWQSFDYPTDTLLPGMKLGVDLKTGRNWTLTSSLSSDVLASGAFTLSWEPTQDSGQLVIRRRGMLYWTSGLLIDQSFKFMPELDLTGADVYRVKLRYESNEHEKYLTISPMKELIDVRYPHRSRWILDPEAKILDGSFFILNNLTNFCYGYETDSYSGCATARLPSCRRPNDKFDERSGSFNGLAAPTVDDNPSLSLSDCWAKCWNDCSCRGFDNLVNSNGTGCQLYIGNFTFEQDYTGDSRVTHYVLVPGSSAKGQCNFISISQESYFIRKSRS</sequence>
<evidence type="ECO:0000256" key="8">
    <source>
        <dbReference type="ARBA" id="ARBA00022729"/>
    </source>
</evidence>
<evidence type="ECO:0000256" key="13">
    <source>
        <dbReference type="ARBA" id="ARBA00022989"/>
    </source>
</evidence>
<comment type="catalytic activity">
    <reaction evidence="19">
        <text>L-seryl-[protein] + ATP = O-phospho-L-seryl-[protein] + ADP + H(+)</text>
        <dbReference type="Rhea" id="RHEA:17989"/>
        <dbReference type="Rhea" id="RHEA-COMP:9863"/>
        <dbReference type="Rhea" id="RHEA-COMP:11604"/>
        <dbReference type="ChEBI" id="CHEBI:15378"/>
        <dbReference type="ChEBI" id="CHEBI:29999"/>
        <dbReference type="ChEBI" id="CHEBI:30616"/>
        <dbReference type="ChEBI" id="CHEBI:83421"/>
        <dbReference type="ChEBI" id="CHEBI:456216"/>
        <dbReference type="EC" id="2.7.11.1"/>
    </reaction>
</comment>
<dbReference type="EC" id="2.7.11.1" evidence="2"/>
<protein>
    <recommendedName>
        <fullName evidence="2">non-specific serine/threonine protein kinase</fullName>
        <ecNumber evidence="2">2.7.11.1</ecNumber>
    </recommendedName>
</protein>